<feature type="transmembrane region" description="Helical" evidence="1">
    <location>
        <begin position="40"/>
        <end position="58"/>
    </location>
</feature>
<dbReference type="Proteomes" id="UP001595846">
    <property type="component" value="Unassembled WGS sequence"/>
</dbReference>
<comment type="caution">
    <text evidence="2">The sequence shown here is derived from an EMBL/GenBank/DDBJ whole genome shotgun (WGS) entry which is preliminary data.</text>
</comment>
<accession>A0ABD5NKQ0</accession>
<dbReference type="EMBL" id="JBHSAQ010000002">
    <property type="protein sequence ID" value="MFC3957679.1"/>
    <property type="molecule type" value="Genomic_DNA"/>
</dbReference>
<sequence length="134" mass="14462">MVPALVLAFLFSMALFAASAILLAWWIYIDATQRGADPAWLWAVATVALPVVALAYLVHRRRLPGRTAPMDRTERLVGTMFVASSAGILASGLAPPDPITQSVYSLVLSALGLALGYALVWRRGWSTVRPRLAT</sequence>
<keyword evidence="3" id="KW-1185">Reference proteome</keyword>
<feature type="transmembrane region" description="Helical" evidence="1">
    <location>
        <begin position="7"/>
        <end position="28"/>
    </location>
</feature>
<evidence type="ECO:0000313" key="2">
    <source>
        <dbReference type="EMBL" id="MFC3957679.1"/>
    </source>
</evidence>
<keyword evidence="1" id="KW-1133">Transmembrane helix</keyword>
<dbReference type="AlphaFoldDB" id="A0ABD5NKQ0"/>
<proteinExistence type="predicted"/>
<keyword evidence="1" id="KW-0472">Membrane</keyword>
<keyword evidence="1" id="KW-0812">Transmembrane</keyword>
<dbReference type="GeneID" id="73903052"/>
<protein>
    <recommendedName>
        <fullName evidence="4">DUF2178 domain-containing protein</fullName>
    </recommendedName>
</protein>
<feature type="transmembrane region" description="Helical" evidence="1">
    <location>
        <begin position="102"/>
        <end position="121"/>
    </location>
</feature>
<reference evidence="2 3" key="1">
    <citation type="journal article" date="2019" name="Int. J. Syst. Evol. Microbiol.">
        <title>The Global Catalogue of Microorganisms (GCM) 10K type strain sequencing project: providing services to taxonomists for standard genome sequencing and annotation.</title>
        <authorList>
            <consortium name="The Broad Institute Genomics Platform"/>
            <consortium name="The Broad Institute Genome Sequencing Center for Infectious Disease"/>
            <person name="Wu L."/>
            <person name="Ma J."/>
        </authorList>
    </citation>
    <scope>NUCLEOTIDE SEQUENCE [LARGE SCALE GENOMIC DNA]</scope>
    <source>
        <strain evidence="2 3">IBRC-M 10256</strain>
    </source>
</reference>
<organism evidence="2 3">
    <name type="scientific">Halovivax cerinus</name>
    <dbReference type="NCBI Taxonomy" id="1487865"/>
    <lineage>
        <taxon>Archaea</taxon>
        <taxon>Methanobacteriati</taxon>
        <taxon>Methanobacteriota</taxon>
        <taxon>Stenosarchaea group</taxon>
        <taxon>Halobacteria</taxon>
        <taxon>Halobacteriales</taxon>
        <taxon>Natrialbaceae</taxon>
        <taxon>Halovivax</taxon>
    </lineage>
</organism>
<name>A0ABD5NKQ0_9EURY</name>
<evidence type="ECO:0008006" key="4">
    <source>
        <dbReference type="Google" id="ProtNLM"/>
    </source>
</evidence>
<evidence type="ECO:0000313" key="3">
    <source>
        <dbReference type="Proteomes" id="UP001595846"/>
    </source>
</evidence>
<gene>
    <name evidence="2" type="ORF">ACFOUR_04740</name>
</gene>
<feature type="transmembrane region" description="Helical" evidence="1">
    <location>
        <begin position="78"/>
        <end position="96"/>
    </location>
</feature>
<evidence type="ECO:0000256" key="1">
    <source>
        <dbReference type="SAM" id="Phobius"/>
    </source>
</evidence>
<dbReference type="RefSeq" id="WP_256533906.1">
    <property type="nucleotide sequence ID" value="NZ_CP101824.1"/>
</dbReference>